<proteinExistence type="inferred from homology"/>
<keyword evidence="4 8" id="KW-0547">Nucleotide-binding</keyword>
<dbReference type="PROSITE" id="PS01058">
    <property type="entry name" value="SAICAR_SYNTHETASE_2"/>
    <property type="match status" value="1"/>
</dbReference>
<comment type="pathway">
    <text evidence="1 8">Purine metabolism; IMP biosynthesis via de novo pathway; 5-amino-1-(5-phospho-D-ribosyl)imidazole-4-carboxamide from 5-amino-1-(5-phospho-D-ribosyl)imidazole-4-carboxylate: step 1/2.</text>
</comment>
<dbReference type="EMBL" id="PDLY01000001">
    <property type="protein sequence ID" value="MBA5726874.1"/>
    <property type="molecule type" value="Genomic_DNA"/>
</dbReference>
<dbReference type="RefSeq" id="WP_182040446.1">
    <property type="nucleotide sequence ID" value="NZ_PDLY01000001.1"/>
</dbReference>
<evidence type="ECO:0000256" key="1">
    <source>
        <dbReference type="ARBA" id="ARBA00004672"/>
    </source>
</evidence>
<sequence>MARRRQIYEGKAKIIFEGPEPGTVVQYFKDDATAGNGAKSGVITGKGVLNNRISEYLMQRLGELGIPTHFIRSLNMREQLVREVEIIPLEVVVRNVVAGSLSKRFGLPEGERLSRTLVEYYYKNDALNDPLISEEHIATFGWAHPQELEEIQSLALRVNDFLCGLFTGVGITLVDFKLEFGRLWQGDEMRIVLADEISPDNCRLWDSRTQEKMDKDRFRRDMGGVGEAYQEVARRLGILPENGQGENVSAEGVQ</sequence>
<evidence type="ECO:0000256" key="2">
    <source>
        <dbReference type="ARBA" id="ARBA00010190"/>
    </source>
</evidence>
<dbReference type="Gene3D" id="3.30.470.20">
    <property type="entry name" value="ATP-grasp fold, B domain"/>
    <property type="match status" value="1"/>
</dbReference>
<dbReference type="SUPFAM" id="SSF56104">
    <property type="entry name" value="SAICAR synthase-like"/>
    <property type="match status" value="1"/>
</dbReference>
<keyword evidence="3 8" id="KW-0436">Ligase</keyword>
<dbReference type="PANTHER" id="PTHR43599">
    <property type="entry name" value="MULTIFUNCTIONAL PROTEIN ADE2"/>
    <property type="match status" value="1"/>
</dbReference>
<dbReference type="PANTHER" id="PTHR43599:SF3">
    <property type="entry name" value="SI:DKEY-6E2.2"/>
    <property type="match status" value="1"/>
</dbReference>
<dbReference type="InterPro" id="IPR033934">
    <property type="entry name" value="SAICAR_synt_PurC"/>
</dbReference>
<comment type="catalytic activity">
    <reaction evidence="7 8">
        <text>5-amino-1-(5-phospho-D-ribosyl)imidazole-4-carboxylate + L-aspartate + ATP = (2S)-2-[5-amino-1-(5-phospho-beta-D-ribosyl)imidazole-4-carboxamido]succinate + ADP + phosphate + 2 H(+)</text>
        <dbReference type="Rhea" id="RHEA:22628"/>
        <dbReference type="ChEBI" id="CHEBI:15378"/>
        <dbReference type="ChEBI" id="CHEBI:29991"/>
        <dbReference type="ChEBI" id="CHEBI:30616"/>
        <dbReference type="ChEBI" id="CHEBI:43474"/>
        <dbReference type="ChEBI" id="CHEBI:58443"/>
        <dbReference type="ChEBI" id="CHEBI:77657"/>
        <dbReference type="ChEBI" id="CHEBI:456216"/>
        <dbReference type="EC" id="6.3.2.6"/>
    </reaction>
</comment>
<evidence type="ECO:0000256" key="6">
    <source>
        <dbReference type="ARBA" id="ARBA00022840"/>
    </source>
</evidence>
<feature type="domain" description="SAICAR synthetase/ADE2 N-terminal" evidence="9">
    <location>
        <begin position="6"/>
        <end position="235"/>
    </location>
</feature>
<dbReference type="Proteomes" id="UP000765338">
    <property type="component" value="Unassembled WGS sequence"/>
</dbReference>
<dbReference type="PROSITE" id="PS01057">
    <property type="entry name" value="SAICAR_SYNTHETASE_1"/>
    <property type="match status" value="1"/>
</dbReference>
<comment type="similarity">
    <text evidence="2 8">Belongs to the SAICAR synthetase family.</text>
</comment>
<name>A0ABR5ZRC3_9PROT</name>
<dbReference type="HAMAP" id="MF_00137">
    <property type="entry name" value="SAICAR_synth"/>
    <property type="match status" value="1"/>
</dbReference>
<dbReference type="CDD" id="cd01415">
    <property type="entry name" value="SAICAR_synt_PurC"/>
    <property type="match status" value="1"/>
</dbReference>
<dbReference type="InterPro" id="IPR001636">
    <property type="entry name" value="SAICAR_synth"/>
</dbReference>
<evidence type="ECO:0000256" key="8">
    <source>
        <dbReference type="HAMAP-Rule" id="MF_00137"/>
    </source>
</evidence>
<dbReference type="Pfam" id="PF01259">
    <property type="entry name" value="SAICAR_synt"/>
    <property type="match status" value="1"/>
</dbReference>
<protein>
    <recommendedName>
        <fullName evidence="8">Phosphoribosylaminoimidazole-succinocarboxamide synthase</fullName>
        <ecNumber evidence="8">6.3.2.6</ecNumber>
    </recommendedName>
    <alternativeName>
        <fullName evidence="8">SAICAR synthetase</fullName>
    </alternativeName>
</protein>
<accession>A0ABR5ZRC3</accession>
<evidence type="ECO:0000256" key="5">
    <source>
        <dbReference type="ARBA" id="ARBA00022755"/>
    </source>
</evidence>
<keyword evidence="6 8" id="KW-0067">ATP-binding</keyword>
<organism evidence="10 11">
    <name type="scientific">Bombella mellum</name>
    <dbReference type="NCBI Taxonomy" id="2039288"/>
    <lineage>
        <taxon>Bacteria</taxon>
        <taxon>Pseudomonadati</taxon>
        <taxon>Pseudomonadota</taxon>
        <taxon>Alphaproteobacteria</taxon>
        <taxon>Acetobacterales</taxon>
        <taxon>Acetobacteraceae</taxon>
        <taxon>Bombella</taxon>
    </lineage>
</organism>
<dbReference type="InterPro" id="IPR028923">
    <property type="entry name" value="SAICAR_synt/ADE2_N"/>
</dbReference>
<evidence type="ECO:0000313" key="10">
    <source>
        <dbReference type="EMBL" id="MBA5726874.1"/>
    </source>
</evidence>
<dbReference type="InterPro" id="IPR018236">
    <property type="entry name" value="SAICAR_synthetase_CS"/>
</dbReference>
<evidence type="ECO:0000259" key="9">
    <source>
        <dbReference type="Pfam" id="PF01259"/>
    </source>
</evidence>
<keyword evidence="5 8" id="KW-0658">Purine biosynthesis</keyword>
<comment type="caution">
    <text evidence="10">The sequence shown here is derived from an EMBL/GenBank/DDBJ whole genome shotgun (WGS) entry which is preliminary data.</text>
</comment>
<dbReference type="Gene3D" id="3.30.200.20">
    <property type="entry name" value="Phosphorylase Kinase, domain 1"/>
    <property type="match status" value="1"/>
</dbReference>
<dbReference type="NCBIfam" id="TIGR00081">
    <property type="entry name" value="purC"/>
    <property type="match status" value="1"/>
</dbReference>
<gene>
    <name evidence="8" type="primary">purC</name>
    <name evidence="10" type="ORF">CPA56_02545</name>
</gene>
<evidence type="ECO:0000313" key="11">
    <source>
        <dbReference type="Proteomes" id="UP000765338"/>
    </source>
</evidence>
<evidence type="ECO:0000256" key="4">
    <source>
        <dbReference type="ARBA" id="ARBA00022741"/>
    </source>
</evidence>
<evidence type="ECO:0000256" key="3">
    <source>
        <dbReference type="ARBA" id="ARBA00022598"/>
    </source>
</evidence>
<dbReference type="InterPro" id="IPR050089">
    <property type="entry name" value="SAICAR_synthetase"/>
</dbReference>
<keyword evidence="11" id="KW-1185">Reference proteome</keyword>
<reference evidence="10 11" key="1">
    <citation type="submission" date="2017-10" db="EMBL/GenBank/DDBJ databases">
        <authorList>
            <person name="Jakob F."/>
        </authorList>
    </citation>
    <scope>NUCLEOTIDE SEQUENCE [LARGE SCALE GENOMIC DNA]</scope>
    <source>
        <strain evidence="10 11">TMW 2.1889</strain>
    </source>
</reference>
<evidence type="ECO:0000256" key="7">
    <source>
        <dbReference type="ARBA" id="ARBA00048475"/>
    </source>
</evidence>
<dbReference type="EC" id="6.3.2.6" evidence="8"/>